<comment type="subcellular location">
    <subcellularLocation>
        <location evidence="1">Cell membrane</location>
        <topology evidence="1">Multi-pass membrane protein</topology>
    </subcellularLocation>
</comment>
<evidence type="ECO:0000256" key="9">
    <source>
        <dbReference type="SAM" id="Phobius"/>
    </source>
</evidence>
<feature type="transmembrane region" description="Helical" evidence="9">
    <location>
        <begin position="147"/>
        <end position="165"/>
    </location>
</feature>
<dbReference type="EMBL" id="BMHQ01000002">
    <property type="protein sequence ID" value="GGE08765.1"/>
    <property type="molecule type" value="Genomic_DNA"/>
</dbReference>
<dbReference type="GO" id="GO:0022857">
    <property type="term" value="F:transmembrane transporter activity"/>
    <property type="evidence" value="ECO:0007669"/>
    <property type="project" value="InterPro"/>
</dbReference>
<feature type="transmembrane region" description="Helical" evidence="9">
    <location>
        <begin position="171"/>
        <end position="190"/>
    </location>
</feature>
<dbReference type="InterPro" id="IPR036259">
    <property type="entry name" value="MFS_trans_sf"/>
</dbReference>
<feature type="transmembrane region" description="Helical" evidence="9">
    <location>
        <begin position="249"/>
        <end position="271"/>
    </location>
</feature>
<dbReference type="PANTHER" id="PTHR23535">
    <property type="entry name" value="SUGAR EFFLUX TRANSPORTER A-RELATED"/>
    <property type="match status" value="1"/>
</dbReference>
<keyword evidence="4" id="KW-1003">Cell membrane</keyword>
<keyword evidence="3" id="KW-0813">Transport</keyword>
<evidence type="ECO:0000256" key="4">
    <source>
        <dbReference type="ARBA" id="ARBA00022475"/>
    </source>
</evidence>
<dbReference type="Proteomes" id="UP000625210">
    <property type="component" value="Unassembled WGS sequence"/>
</dbReference>
<feature type="domain" description="Major facilitator superfamily (MFS) profile" evidence="10">
    <location>
        <begin position="13"/>
        <end position="392"/>
    </location>
</feature>
<feature type="transmembrane region" description="Helical" evidence="9">
    <location>
        <begin position="371"/>
        <end position="388"/>
    </location>
</feature>
<dbReference type="Pfam" id="PF07690">
    <property type="entry name" value="MFS_1"/>
    <property type="match status" value="2"/>
</dbReference>
<dbReference type="SUPFAM" id="SSF103473">
    <property type="entry name" value="MFS general substrate transporter"/>
    <property type="match status" value="1"/>
</dbReference>
<dbReference type="Gene3D" id="1.20.1250.20">
    <property type="entry name" value="MFS general substrate transporter like domains"/>
    <property type="match status" value="2"/>
</dbReference>
<evidence type="ECO:0000313" key="12">
    <source>
        <dbReference type="Proteomes" id="UP000625210"/>
    </source>
</evidence>
<keyword evidence="6 9" id="KW-0812">Transmembrane</keyword>
<evidence type="ECO:0000256" key="3">
    <source>
        <dbReference type="ARBA" id="ARBA00022448"/>
    </source>
</evidence>
<keyword evidence="8 9" id="KW-0472">Membrane</keyword>
<evidence type="ECO:0000313" key="11">
    <source>
        <dbReference type="EMBL" id="GGE08765.1"/>
    </source>
</evidence>
<protein>
    <recommendedName>
        <fullName evidence="10">Major facilitator superfamily (MFS) profile domain-containing protein</fullName>
    </recommendedName>
</protein>
<organism evidence="11 12">
    <name type="scientific">Marinithermofilum abyssi</name>
    <dbReference type="NCBI Taxonomy" id="1571185"/>
    <lineage>
        <taxon>Bacteria</taxon>
        <taxon>Bacillati</taxon>
        <taxon>Bacillota</taxon>
        <taxon>Bacilli</taxon>
        <taxon>Bacillales</taxon>
        <taxon>Thermoactinomycetaceae</taxon>
        <taxon>Marinithermofilum</taxon>
    </lineage>
</organism>
<keyword evidence="5" id="KW-0762">Sugar transport</keyword>
<feature type="transmembrane region" description="Helical" evidence="9">
    <location>
        <begin position="339"/>
        <end position="359"/>
    </location>
</feature>
<comment type="similarity">
    <text evidence="2">Belongs to the major facilitator superfamily. Set transporter family.</text>
</comment>
<accession>A0A8J2VHL1</accession>
<reference evidence="11" key="2">
    <citation type="submission" date="2020-09" db="EMBL/GenBank/DDBJ databases">
        <authorList>
            <person name="Sun Q."/>
            <person name="Zhou Y."/>
        </authorList>
    </citation>
    <scope>NUCLEOTIDE SEQUENCE</scope>
    <source>
        <strain evidence="11">CGMCC 1.15179</strain>
    </source>
</reference>
<feature type="transmembrane region" description="Helical" evidence="9">
    <location>
        <begin position="283"/>
        <end position="302"/>
    </location>
</feature>
<feature type="transmembrane region" description="Helical" evidence="9">
    <location>
        <begin position="47"/>
        <end position="67"/>
    </location>
</feature>
<evidence type="ECO:0000256" key="2">
    <source>
        <dbReference type="ARBA" id="ARBA00006523"/>
    </source>
</evidence>
<dbReference type="AlphaFoldDB" id="A0A8J2VHL1"/>
<evidence type="ECO:0000256" key="7">
    <source>
        <dbReference type="ARBA" id="ARBA00022989"/>
    </source>
</evidence>
<feature type="transmembrane region" description="Helical" evidence="9">
    <location>
        <begin position="101"/>
        <end position="126"/>
    </location>
</feature>
<evidence type="ECO:0000256" key="8">
    <source>
        <dbReference type="ARBA" id="ARBA00023136"/>
    </source>
</evidence>
<feature type="transmembrane region" description="Helical" evidence="9">
    <location>
        <begin position="79"/>
        <end position="95"/>
    </location>
</feature>
<evidence type="ECO:0000256" key="5">
    <source>
        <dbReference type="ARBA" id="ARBA00022597"/>
    </source>
</evidence>
<name>A0A8J2VHL1_9BACL</name>
<evidence type="ECO:0000259" key="10">
    <source>
        <dbReference type="PROSITE" id="PS50850"/>
    </source>
</evidence>
<dbReference type="PROSITE" id="PS50850">
    <property type="entry name" value="MFS"/>
    <property type="match status" value="1"/>
</dbReference>
<evidence type="ECO:0000256" key="6">
    <source>
        <dbReference type="ARBA" id="ARBA00022692"/>
    </source>
</evidence>
<evidence type="ECO:0000256" key="1">
    <source>
        <dbReference type="ARBA" id="ARBA00004651"/>
    </source>
</evidence>
<keyword evidence="7 9" id="KW-1133">Transmembrane helix</keyword>
<dbReference type="InterPro" id="IPR011701">
    <property type="entry name" value="MFS"/>
</dbReference>
<feature type="transmembrane region" description="Helical" evidence="9">
    <location>
        <begin position="217"/>
        <end position="237"/>
    </location>
</feature>
<reference evidence="11" key="1">
    <citation type="journal article" date="2014" name="Int. J. Syst. Evol. Microbiol.">
        <title>Complete genome sequence of Corynebacterium casei LMG S-19264T (=DSM 44701T), isolated from a smear-ripened cheese.</title>
        <authorList>
            <consortium name="US DOE Joint Genome Institute (JGI-PGF)"/>
            <person name="Walter F."/>
            <person name="Albersmeier A."/>
            <person name="Kalinowski J."/>
            <person name="Ruckert C."/>
        </authorList>
    </citation>
    <scope>NUCLEOTIDE SEQUENCE</scope>
    <source>
        <strain evidence="11">CGMCC 1.15179</strain>
    </source>
</reference>
<proteinExistence type="inferred from homology"/>
<keyword evidence="12" id="KW-1185">Reference proteome</keyword>
<feature type="transmembrane region" description="Helical" evidence="9">
    <location>
        <begin position="308"/>
        <end position="327"/>
    </location>
</feature>
<gene>
    <name evidence="11" type="ORF">GCM10011571_07580</name>
</gene>
<sequence>MRNALLMIFKKKDYLVLLIIMLLSGISVSASIPLVTLFLTKELGASQSVSGLFFLTSLVTPFINLYTGPLSDRLASRRPVITTAALLLAIGWALIGVSTHVVMVFVIGVIFLQFLGTLNAQVFALIRDVMDRDQEKREATVSSTIRTGYSFGWTLGPVVGSAIAGMLGYRAAFFLTASLFLLILIPLRWVGTRKSSCEKSTHDKRPLKPWKVHNKPLLIYGGVCVLVLSGETIRLAYLSLLAVNKLELSVTQLGSIMSVAPLTELVAMPLAGMLADRWGLNKLLLGGFLIGLFSYLIFANSFESWHLYLAQILHAILIAIVFGLGVTYAQQLSPASPGLASSIFFSAQSLALFGGSVLGSLGVKWVGLPQIFYLPTMIVGFACLVFVWNDRVRSSRENETLKVDSAI</sequence>
<dbReference type="PANTHER" id="PTHR23535:SF2">
    <property type="entry name" value="SUGAR EFFLUX TRANSPORTER A-RELATED"/>
    <property type="match status" value="1"/>
</dbReference>
<dbReference type="RefSeq" id="WP_188646558.1">
    <property type="nucleotide sequence ID" value="NZ_BMHQ01000002.1"/>
</dbReference>
<comment type="caution">
    <text evidence="11">The sequence shown here is derived from an EMBL/GenBank/DDBJ whole genome shotgun (WGS) entry which is preliminary data.</text>
</comment>
<dbReference type="InterPro" id="IPR020846">
    <property type="entry name" value="MFS_dom"/>
</dbReference>
<dbReference type="GO" id="GO:0005886">
    <property type="term" value="C:plasma membrane"/>
    <property type="evidence" value="ECO:0007669"/>
    <property type="project" value="UniProtKB-SubCell"/>
</dbReference>